<dbReference type="Gene3D" id="2.40.420.20">
    <property type="match status" value="1"/>
</dbReference>
<comment type="caution">
    <text evidence="2">The sequence shown here is derived from an EMBL/GenBank/DDBJ whole genome shotgun (WGS) entry which is preliminary data.</text>
</comment>
<name>A0A1F7S7N6_9BACT</name>
<feature type="region of interest" description="Disordered" evidence="1">
    <location>
        <begin position="45"/>
        <end position="67"/>
    </location>
</feature>
<gene>
    <name evidence="2" type="ORF">A2161_17760</name>
</gene>
<dbReference type="AlphaFoldDB" id="A0A1F7S7N6"/>
<dbReference type="EMBL" id="MGDD01000012">
    <property type="protein sequence ID" value="OGL49802.1"/>
    <property type="molecule type" value="Genomic_DNA"/>
</dbReference>
<proteinExistence type="predicted"/>
<evidence type="ECO:0008006" key="4">
    <source>
        <dbReference type="Google" id="ProtNLM"/>
    </source>
</evidence>
<reference evidence="2 3" key="1">
    <citation type="journal article" date="2016" name="Nat. Commun.">
        <title>Thousands of microbial genomes shed light on interconnected biogeochemical processes in an aquifer system.</title>
        <authorList>
            <person name="Anantharaman K."/>
            <person name="Brown C.T."/>
            <person name="Hug L.A."/>
            <person name="Sharon I."/>
            <person name="Castelle C.J."/>
            <person name="Probst A.J."/>
            <person name="Thomas B.C."/>
            <person name="Singh A."/>
            <person name="Wilkins M.J."/>
            <person name="Karaoz U."/>
            <person name="Brodie E.L."/>
            <person name="Williams K.H."/>
            <person name="Hubbard S.S."/>
            <person name="Banfield J.F."/>
        </authorList>
    </citation>
    <scope>NUCLEOTIDE SEQUENCE [LARGE SCALE GENOMIC DNA]</scope>
</reference>
<dbReference type="Proteomes" id="UP000179266">
    <property type="component" value="Unassembled WGS sequence"/>
</dbReference>
<sequence>MKPVKTGLSDDTYMEILSGIKEGQLVITGPYRNLEKLKNDLNVQIKKEETEKNKNKKDEKKTESNSD</sequence>
<evidence type="ECO:0000313" key="3">
    <source>
        <dbReference type="Proteomes" id="UP000179266"/>
    </source>
</evidence>
<protein>
    <recommendedName>
        <fullName evidence="4">RND efflux pump membrane fusion protein barrel-sandwich domain-containing protein</fullName>
    </recommendedName>
</protein>
<evidence type="ECO:0000256" key="1">
    <source>
        <dbReference type="SAM" id="MobiDB-lite"/>
    </source>
</evidence>
<accession>A0A1F7S7N6</accession>
<evidence type="ECO:0000313" key="2">
    <source>
        <dbReference type="EMBL" id="OGL49802.1"/>
    </source>
</evidence>
<organism evidence="2 3">
    <name type="scientific">Candidatus Schekmanbacteria bacterium RBG_13_48_7</name>
    <dbReference type="NCBI Taxonomy" id="1817878"/>
    <lineage>
        <taxon>Bacteria</taxon>
        <taxon>Candidatus Schekmaniibacteriota</taxon>
    </lineage>
</organism>